<dbReference type="InterPro" id="IPR003423">
    <property type="entry name" value="OMP_efflux"/>
</dbReference>
<proteinExistence type="inferred from homology"/>
<sequence length="413" mass="48006">MYKPKIFLIGFLFFSVQCFAQDSLLTIKGAVESAFGRNAELQQLYAQLKQKENLWRTETGISSPEISYFKEGIASGPGDVFDERRITISQEIDFPLTTSYRLKALAEEVKSLELQIKSRENEIKAEVKSYYVEVLYALYLQNSMQNQLKLAQELYNAVYTKFETGMGNGIDLANAELRLEEAKNDLDQTQWTLHKARYGLFYAMGLPVEDQKYSIGFSDTLRASDIEISQIMTLAVQEKQPDFLATEHQLQAADFYIKEAKSNILPDIRLNLYKQDYGSGYNFKGFEVGLRIPIWYPLEQKGKINTALARQDEIRWKQQEIRLNTKKQIEYAWHNYSVSRSIIKRYNETMKEKASLLQSLTLKAYQLGEVDLLNLLNAQQTYLTSEQRYLTALRDYYLQLLSLEKYLEEDLVY</sequence>
<reference evidence="4 5" key="1">
    <citation type="submission" date="2019-11" db="EMBL/GenBank/DDBJ databases">
        <authorList>
            <person name="Zheng R.K."/>
            <person name="Sun C.M."/>
        </authorList>
    </citation>
    <scope>NUCLEOTIDE SEQUENCE [LARGE SCALE GENOMIC DNA]</scope>
    <source>
        <strain evidence="4 5">WC007</strain>
    </source>
</reference>
<dbReference type="AlphaFoldDB" id="A0A6I6JTY6"/>
<dbReference type="PANTHER" id="PTHR30203">
    <property type="entry name" value="OUTER MEMBRANE CATION EFFLUX PROTEIN"/>
    <property type="match status" value="1"/>
</dbReference>
<feature type="coiled-coil region" evidence="2">
    <location>
        <begin position="31"/>
        <end position="58"/>
    </location>
</feature>
<comment type="similarity">
    <text evidence="1">Belongs to the outer membrane factor (OMF) (TC 1.B.17) family.</text>
</comment>
<keyword evidence="3" id="KW-0732">Signal</keyword>
<dbReference type="EMBL" id="CP046401">
    <property type="protein sequence ID" value="QGY44520.1"/>
    <property type="molecule type" value="Genomic_DNA"/>
</dbReference>
<dbReference type="SUPFAM" id="SSF56954">
    <property type="entry name" value="Outer membrane efflux proteins (OEP)"/>
    <property type="match status" value="1"/>
</dbReference>
<keyword evidence="2" id="KW-0175">Coiled coil</keyword>
<feature type="chain" id="PRO_5026133909" description="TolC family protein" evidence="3">
    <location>
        <begin position="21"/>
        <end position="413"/>
    </location>
</feature>
<evidence type="ECO:0000313" key="4">
    <source>
        <dbReference type="EMBL" id="QGY44520.1"/>
    </source>
</evidence>
<dbReference type="Pfam" id="PF02321">
    <property type="entry name" value="OEP"/>
    <property type="match status" value="1"/>
</dbReference>
<gene>
    <name evidence="4" type="ORF">GM418_12875</name>
</gene>
<accession>A0A6I6JTY6</accession>
<dbReference type="Proteomes" id="UP000428260">
    <property type="component" value="Chromosome"/>
</dbReference>
<protein>
    <recommendedName>
        <fullName evidence="6">TolC family protein</fullName>
    </recommendedName>
</protein>
<feature type="signal peptide" evidence="3">
    <location>
        <begin position="1"/>
        <end position="20"/>
    </location>
</feature>
<evidence type="ECO:0008006" key="6">
    <source>
        <dbReference type="Google" id="ProtNLM"/>
    </source>
</evidence>
<evidence type="ECO:0000256" key="3">
    <source>
        <dbReference type="SAM" id="SignalP"/>
    </source>
</evidence>
<dbReference type="GO" id="GO:0015562">
    <property type="term" value="F:efflux transmembrane transporter activity"/>
    <property type="evidence" value="ECO:0007669"/>
    <property type="project" value="InterPro"/>
</dbReference>
<evidence type="ECO:0000256" key="1">
    <source>
        <dbReference type="ARBA" id="ARBA00007613"/>
    </source>
</evidence>
<evidence type="ECO:0000256" key="2">
    <source>
        <dbReference type="SAM" id="Coils"/>
    </source>
</evidence>
<dbReference type="InterPro" id="IPR010131">
    <property type="entry name" value="MdtP/NodT-like"/>
</dbReference>
<dbReference type="KEGG" id="mcos:GM418_12875"/>
<keyword evidence="5" id="KW-1185">Reference proteome</keyword>
<evidence type="ECO:0000313" key="5">
    <source>
        <dbReference type="Proteomes" id="UP000428260"/>
    </source>
</evidence>
<name>A0A6I6JTY6_9BACT</name>
<dbReference type="Gene3D" id="1.20.1600.10">
    <property type="entry name" value="Outer membrane efflux proteins (OEP)"/>
    <property type="match status" value="1"/>
</dbReference>
<dbReference type="PANTHER" id="PTHR30203:SF24">
    <property type="entry name" value="BLR4935 PROTEIN"/>
    <property type="match status" value="1"/>
</dbReference>
<organism evidence="4 5">
    <name type="scientific">Maribellus comscasis</name>
    <dbReference type="NCBI Taxonomy" id="2681766"/>
    <lineage>
        <taxon>Bacteria</taxon>
        <taxon>Pseudomonadati</taxon>
        <taxon>Bacteroidota</taxon>
        <taxon>Bacteroidia</taxon>
        <taxon>Marinilabiliales</taxon>
        <taxon>Prolixibacteraceae</taxon>
        <taxon>Maribellus</taxon>
    </lineage>
</organism>
<dbReference type="RefSeq" id="WP_158866866.1">
    <property type="nucleotide sequence ID" value="NZ_CP046401.1"/>
</dbReference>